<accession>A0ABS4FN22</accession>
<organism evidence="2 3">
    <name type="scientific">Paenibacillus turicensis</name>
    <dbReference type="NCBI Taxonomy" id="160487"/>
    <lineage>
        <taxon>Bacteria</taxon>
        <taxon>Bacillati</taxon>
        <taxon>Bacillota</taxon>
        <taxon>Bacilli</taxon>
        <taxon>Bacillales</taxon>
        <taxon>Paenibacillaceae</taxon>
        <taxon>Paenibacillus</taxon>
    </lineage>
</organism>
<dbReference type="SUPFAM" id="SSF51735">
    <property type="entry name" value="NAD(P)-binding Rossmann-fold domains"/>
    <property type="match status" value="1"/>
</dbReference>
<dbReference type="Pfam" id="PF13460">
    <property type="entry name" value="NAD_binding_10"/>
    <property type="match status" value="1"/>
</dbReference>
<dbReference type="EMBL" id="JAGGKG010000002">
    <property type="protein sequence ID" value="MBP1903931.1"/>
    <property type="molecule type" value="Genomic_DNA"/>
</dbReference>
<dbReference type="Proteomes" id="UP001519272">
    <property type="component" value="Unassembled WGS sequence"/>
</dbReference>
<name>A0ABS4FN22_9BACL</name>
<keyword evidence="3" id="KW-1185">Reference proteome</keyword>
<evidence type="ECO:0000313" key="2">
    <source>
        <dbReference type="EMBL" id="MBP1903931.1"/>
    </source>
</evidence>
<proteinExistence type="predicted"/>
<sequence>MAKIGVIGATGRAGSRIAQEAKTRGHEVVAIVRNASKLADPSLAVIEKDIFELTSEDIEHFDVIVNAFGAPFGEEHLHVDAGDKLIDILKAVPNTRLIVVGGAGSLFVDEEKTLRVVDTPDFPDLFKPTASNQLKNLLALQDTKGITWTFISPSANFAVGERTGAYEKGMDHLLVNSKGESYVSYEDFAVAVIDEIEQPQHLNQRFTIVSES</sequence>
<evidence type="ECO:0000259" key="1">
    <source>
        <dbReference type="Pfam" id="PF13460"/>
    </source>
</evidence>
<reference evidence="2 3" key="1">
    <citation type="submission" date="2021-03" db="EMBL/GenBank/DDBJ databases">
        <title>Genomic Encyclopedia of Type Strains, Phase IV (KMG-IV): sequencing the most valuable type-strain genomes for metagenomic binning, comparative biology and taxonomic classification.</title>
        <authorList>
            <person name="Goeker M."/>
        </authorList>
    </citation>
    <scope>NUCLEOTIDE SEQUENCE [LARGE SCALE GENOMIC DNA]</scope>
    <source>
        <strain evidence="2 3">DSM 14349</strain>
    </source>
</reference>
<dbReference type="PANTHER" id="PTHR43355">
    <property type="entry name" value="FLAVIN REDUCTASE (NADPH)"/>
    <property type="match status" value="1"/>
</dbReference>
<dbReference type="InterPro" id="IPR016040">
    <property type="entry name" value="NAD(P)-bd_dom"/>
</dbReference>
<dbReference type="InterPro" id="IPR036291">
    <property type="entry name" value="NAD(P)-bd_dom_sf"/>
</dbReference>
<comment type="caution">
    <text evidence="2">The sequence shown here is derived from an EMBL/GenBank/DDBJ whole genome shotgun (WGS) entry which is preliminary data.</text>
</comment>
<dbReference type="RefSeq" id="WP_210087624.1">
    <property type="nucleotide sequence ID" value="NZ_JAGGKG010000002.1"/>
</dbReference>
<gene>
    <name evidence="2" type="ORF">J2Z32_000548</name>
</gene>
<feature type="domain" description="NAD(P)-binding" evidence="1">
    <location>
        <begin position="8"/>
        <end position="199"/>
    </location>
</feature>
<dbReference type="CDD" id="cd05244">
    <property type="entry name" value="BVR-B_like_SDR_a"/>
    <property type="match status" value="1"/>
</dbReference>
<dbReference type="Gene3D" id="3.40.50.720">
    <property type="entry name" value="NAD(P)-binding Rossmann-like Domain"/>
    <property type="match status" value="1"/>
</dbReference>
<dbReference type="InterPro" id="IPR051606">
    <property type="entry name" value="Polyketide_Oxido-like"/>
</dbReference>
<dbReference type="PANTHER" id="PTHR43355:SF2">
    <property type="entry name" value="FLAVIN REDUCTASE (NADPH)"/>
    <property type="match status" value="1"/>
</dbReference>
<evidence type="ECO:0000313" key="3">
    <source>
        <dbReference type="Proteomes" id="UP001519272"/>
    </source>
</evidence>
<protein>
    <submittedName>
        <fullName evidence="2">NADH-flavin reductase</fullName>
    </submittedName>
</protein>